<gene>
    <name evidence="2" type="ORF">RM423_24320</name>
</gene>
<dbReference type="NCBIfam" id="NF033545">
    <property type="entry name" value="transpos_IS630"/>
    <property type="match status" value="1"/>
</dbReference>
<dbReference type="Proteomes" id="UP001183176">
    <property type="component" value="Unassembled WGS sequence"/>
</dbReference>
<dbReference type="InterPro" id="IPR052702">
    <property type="entry name" value="MscS-like_channel"/>
</dbReference>
<name>A0ABU2JHL7_9ACTN</name>
<dbReference type="SUPFAM" id="SSF53098">
    <property type="entry name" value="Ribonuclease H-like"/>
    <property type="match status" value="1"/>
</dbReference>
<sequence length="363" mass="41046">MARTGRPKAELTLTDDEREQLLRWSRRAKSAQSLALRSKIVLVCAQGLDNKQVAAKLGIVPATVGKWRSRFVARRLDGLVDEPRPGAPRTIADELIVSVIVATLERTPKDATHWSRASMAAETGLSRSTIGRIWREFRLKPHLADSFKLSSDPLFIEKVRDVVGLYLDPPERALVLCVDEKSGIQALDRSAPVLPMMPGMPERRTHDYVRSGTTTLFAALDVASGQVIGSLHRRRRAIEFKKFLTKIDAEVPSDLDVHLVCDNLSTHKTPAIASWLQAHPRFHLHFTPTSSSWLNQVERWFGLLTDKQLRRGVHKNLQALEKDIRTWVTTWNENPRPFAWTKTADEIFERLNAYLQRIPGAGH</sequence>
<keyword evidence="3" id="KW-1185">Reference proteome</keyword>
<proteinExistence type="predicted"/>
<evidence type="ECO:0000313" key="2">
    <source>
        <dbReference type="EMBL" id="MDT0264482.1"/>
    </source>
</evidence>
<dbReference type="InterPro" id="IPR009057">
    <property type="entry name" value="Homeodomain-like_sf"/>
</dbReference>
<dbReference type="InterPro" id="IPR012337">
    <property type="entry name" value="RNaseH-like_sf"/>
</dbReference>
<dbReference type="PROSITE" id="PS50994">
    <property type="entry name" value="INTEGRASE"/>
    <property type="match status" value="1"/>
</dbReference>
<dbReference type="InterPro" id="IPR036397">
    <property type="entry name" value="RNaseH_sf"/>
</dbReference>
<evidence type="ECO:0000313" key="3">
    <source>
        <dbReference type="Proteomes" id="UP001183176"/>
    </source>
</evidence>
<reference evidence="3" key="1">
    <citation type="submission" date="2023-07" db="EMBL/GenBank/DDBJ databases">
        <title>30 novel species of actinomycetes from the DSMZ collection.</title>
        <authorList>
            <person name="Nouioui I."/>
        </authorList>
    </citation>
    <scope>NUCLEOTIDE SEQUENCE [LARGE SCALE GENOMIC DNA]</scope>
    <source>
        <strain evidence="3">DSM 44399</strain>
    </source>
</reference>
<dbReference type="SUPFAM" id="SSF46689">
    <property type="entry name" value="Homeodomain-like"/>
    <property type="match status" value="1"/>
</dbReference>
<dbReference type="Pfam" id="PF13565">
    <property type="entry name" value="HTH_32"/>
    <property type="match status" value="1"/>
</dbReference>
<dbReference type="Pfam" id="PF13358">
    <property type="entry name" value="DDE_3"/>
    <property type="match status" value="1"/>
</dbReference>
<organism evidence="2 3">
    <name type="scientific">Jatrophihabitans lederbergiae</name>
    <dbReference type="NCBI Taxonomy" id="3075547"/>
    <lineage>
        <taxon>Bacteria</taxon>
        <taxon>Bacillati</taxon>
        <taxon>Actinomycetota</taxon>
        <taxon>Actinomycetes</taxon>
        <taxon>Jatrophihabitantales</taxon>
        <taxon>Jatrophihabitantaceae</taxon>
        <taxon>Jatrophihabitans</taxon>
    </lineage>
</organism>
<feature type="domain" description="Integrase catalytic" evidence="1">
    <location>
        <begin position="194"/>
        <end position="352"/>
    </location>
</feature>
<dbReference type="PANTHER" id="PTHR30347">
    <property type="entry name" value="POTASSIUM CHANNEL RELATED"/>
    <property type="match status" value="1"/>
</dbReference>
<dbReference type="EMBL" id="JAVREH010000123">
    <property type="protein sequence ID" value="MDT0264482.1"/>
    <property type="molecule type" value="Genomic_DNA"/>
</dbReference>
<dbReference type="InterPro" id="IPR038717">
    <property type="entry name" value="Tc1-like_DDE_dom"/>
</dbReference>
<protein>
    <submittedName>
        <fullName evidence="2">IS630 family transposase</fullName>
    </submittedName>
</protein>
<dbReference type="Gene3D" id="3.30.420.10">
    <property type="entry name" value="Ribonuclease H-like superfamily/Ribonuclease H"/>
    <property type="match status" value="1"/>
</dbReference>
<dbReference type="InterPro" id="IPR047655">
    <property type="entry name" value="Transpos_IS630-like"/>
</dbReference>
<dbReference type="PANTHER" id="PTHR30347:SF1">
    <property type="entry name" value="MECHANOSENSITIVE CHANNEL MSCK"/>
    <property type="match status" value="1"/>
</dbReference>
<evidence type="ECO:0000259" key="1">
    <source>
        <dbReference type="PROSITE" id="PS50994"/>
    </source>
</evidence>
<accession>A0ABU2JHL7</accession>
<dbReference type="RefSeq" id="WP_311425619.1">
    <property type="nucleotide sequence ID" value="NZ_JAVREH010000123.1"/>
</dbReference>
<comment type="caution">
    <text evidence="2">The sequence shown here is derived from an EMBL/GenBank/DDBJ whole genome shotgun (WGS) entry which is preliminary data.</text>
</comment>
<dbReference type="InterPro" id="IPR001584">
    <property type="entry name" value="Integrase_cat-core"/>
</dbReference>